<name>A0ABV9DNH3_9BACI</name>
<organism evidence="1 2">
    <name type="scientific">Virgibacillus kekensis</name>
    <dbReference type="NCBI Taxonomy" id="202261"/>
    <lineage>
        <taxon>Bacteria</taxon>
        <taxon>Bacillati</taxon>
        <taxon>Bacillota</taxon>
        <taxon>Bacilli</taxon>
        <taxon>Bacillales</taxon>
        <taxon>Bacillaceae</taxon>
        <taxon>Virgibacillus</taxon>
    </lineage>
</organism>
<dbReference type="RefSeq" id="WP_390299758.1">
    <property type="nucleotide sequence ID" value="NZ_JBHSFU010000015.1"/>
</dbReference>
<gene>
    <name evidence="1" type="ORF">ACFO3D_18555</name>
</gene>
<evidence type="ECO:0008006" key="3">
    <source>
        <dbReference type="Google" id="ProtNLM"/>
    </source>
</evidence>
<sequence>MLETLSFIGERLNNKRITWSVGGSLLLKFHGLVDTPNDIDILVDEDHINSAKDTLSQIGKPEEAIHKEPFRTRFFSTYKIGSFNVDVMGGFAVKHDAGVYRLPFRKSSIVAYENINGVNIPLSSLEDWYILYWLIPGKQEKAALLENHFKINGINCPSLLEKALERPLPREIKDRAKKLLSQRGEMGWK</sequence>
<dbReference type="EMBL" id="JBHSFU010000015">
    <property type="protein sequence ID" value="MFC4560162.1"/>
    <property type="molecule type" value="Genomic_DNA"/>
</dbReference>
<evidence type="ECO:0000313" key="1">
    <source>
        <dbReference type="EMBL" id="MFC4560162.1"/>
    </source>
</evidence>
<keyword evidence="2" id="KW-1185">Reference proteome</keyword>
<dbReference type="Gene3D" id="3.30.460.40">
    <property type="match status" value="1"/>
</dbReference>
<dbReference type="SUPFAM" id="SSF81301">
    <property type="entry name" value="Nucleotidyltransferase"/>
    <property type="match status" value="1"/>
</dbReference>
<comment type="caution">
    <text evidence="1">The sequence shown here is derived from an EMBL/GenBank/DDBJ whole genome shotgun (WGS) entry which is preliminary data.</text>
</comment>
<protein>
    <recommendedName>
        <fullName evidence="3">Nucleotidyl transferase AbiEii/AbiGii toxin family protein</fullName>
    </recommendedName>
</protein>
<evidence type="ECO:0000313" key="2">
    <source>
        <dbReference type="Proteomes" id="UP001595989"/>
    </source>
</evidence>
<dbReference type="Proteomes" id="UP001595989">
    <property type="component" value="Unassembled WGS sequence"/>
</dbReference>
<reference evidence="2" key="1">
    <citation type="journal article" date="2019" name="Int. J. Syst. Evol. Microbiol.">
        <title>The Global Catalogue of Microorganisms (GCM) 10K type strain sequencing project: providing services to taxonomists for standard genome sequencing and annotation.</title>
        <authorList>
            <consortium name="The Broad Institute Genomics Platform"/>
            <consortium name="The Broad Institute Genome Sequencing Center for Infectious Disease"/>
            <person name="Wu L."/>
            <person name="Ma J."/>
        </authorList>
    </citation>
    <scope>NUCLEOTIDE SEQUENCE [LARGE SCALE GENOMIC DNA]</scope>
    <source>
        <strain evidence="2">CGMCC 4.7426</strain>
    </source>
</reference>
<proteinExistence type="predicted"/>
<accession>A0ABV9DNH3</accession>
<dbReference type="InterPro" id="IPR043519">
    <property type="entry name" value="NT_sf"/>
</dbReference>